<dbReference type="Pfam" id="PF02321">
    <property type="entry name" value="OEP"/>
    <property type="match status" value="2"/>
</dbReference>
<accession>A0A562Q390</accession>
<keyword evidence="2" id="KW-0564">Palmitate</keyword>
<feature type="coiled-coil region" evidence="3">
    <location>
        <begin position="204"/>
        <end position="269"/>
    </location>
</feature>
<dbReference type="EMBL" id="CP046904">
    <property type="protein sequence ID" value="QGZ41250.1"/>
    <property type="molecule type" value="Genomic_DNA"/>
</dbReference>
<evidence type="ECO:0000256" key="2">
    <source>
        <dbReference type="RuleBase" id="RU362097"/>
    </source>
</evidence>
<dbReference type="InterPro" id="IPR003423">
    <property type="entry name" value="OMP_efflux"/>
</dbReference>
<comment type="subcellular location">
    <subcellularLocation>
        <location evidence="2">Cell membrane</location>
        <topology evidence="2">Lipid-anchor</topology>
    </subcellularLocation>
</comment>
<evidence type="ECO:0000313" key="5">
    <source>
        <dbReference type="EMBL" id="QGZ41250.1"/>
    </source>
</evidence>
<evidence type="ECO:0000256" key="4">
    <source>
        <dbReference type="SAM" id="MobiDB-lite"/>
    </source>
</evidence>
<reference evidence="5 8" key="3">
    <citation type="submission" date="2019-12" db="EMBL/GenBank/DDBJ databases">
        <title>Draft Genome Sequences of Six Type Strains of the Genus Massilia.</title>
        <authorList>
            <person name="Miess H."/>
            <person name="Frediansyah A."/>
            <person name="Goeker M."/>
            <person name="Gross H."/>
        </authorList>
    </citation>
    <scope>NUCLEOTIDE SEQUENCE [LARGE SCALE GENOMIC DNA]</scope>
    <source>
        <strain evidence="5 8">DSM 26639</strain>
    </source>
</reference>
<keyword evidence="3" id="KW-0175">Coiled coil</keyword>
<feature type="chain" id="PRO_5041746723" evidence="2">
    <location>
        <begin position="25"/>
        <end position="492"/>
    </location>
</feature>
<dbReference type="Proteomes" id="UP000437862">
    <property type="component" value="Chromosome"/>
</dbReference>
<dbReference type="GO" id="GO:0005886">
    <property type="term" value="C:plasma membrane"/>
    <property type="evidence" value="ECO:0007669"/>
    <property type="project" value="UniProtKB-SubCell"/>
</dbReference>
<dbReference type="OrthoDB" id="9770517at2"/>
<dbReference type="SUPFAM" id="SSF56954">
    <property type="entry name" value="Outer membrane efflux proteins (OEP)"/>
    <property type="match status" value="1"/>
</dbReference>
<dbReference type="PANTHER" id="PTHR30203">
    <property type="entry name" value="OUTER MEMBRANE CATION EFFLUX PROTEIN"/>
    <property type="match status" value="1"/>
</dbReference>
<dbReference type="NCBIfam" id="TIGR01845">
    <property type="entry name" value="outer_NodT"/>
    <property type="match status" value="1"/>
</dbReference>
<keyword evidence="2" id="KW-0812">Transmembrane</keyword>
<dbReference type="GO" id="GO:0015562">
    <property type="term" value="F:efflux transmembrane transporter activity"/>
    <property type="evidence" value="ECO:0007669"/>
    <property type="project" value="InterPro"/>
</dbReference>
<keyword evidence="2" id="KW-1134">Transmembrane beta strand</keyword>
<keyword evidence="2 6" id="KW-0449">Lipoprotein</keyword>
<protein>
    <submittedName>
        <fullName evidence="5">Efflux transporter outer membrane subunit</fullName>
    </submittedName>
    <submittedName>
        <fullName evidence="6">NodT family efflux transporter outer membrane factor (OMF) lipoprotein</fullName>
    </submittedName>
</protein>
<feature type="compositionally biased region" description="Polar residues" evidence="4">
    <location>
        <begin position="114"/>
        <end position="125"/>
    </location>
</feature>
<dbReference type="Gene3D" id="2.20.200.10">
    <property type="entry name" value="Outer membrane efflux proteins (OEP)"/>
    <property type="match status" value="1"/>
</dbReference>
<evidence type="ECO:0000313" key="6">
    <source>
        <dbReference type="EMBL" id="TWI51187.1"/>
    </source>
</evidence>
<dbReference type="AlphaFoldDB" id="A0A562Q390"/>
<sequence length="492" mass="52854">MKTLPLAPPFVLCCALLAACTAVGPDHHIPATAVPAGWQDWHGGAPELRATALSAAGTQAYARFDDPVLRGLLRRALDANADLRTAELRFAQSRVQRAVAAAGNGPRVDAQAGATRQRQSETGTATRMLDALAPRENRAALIDVLAAPFDVYQAGFDASWEPDLWGRVRRSIEAADADAAQAQALLRDASLTVAVEVARNYHELRAARLQLRLAREDVTAAEELLQLAQARSHGGLGTDLDVVRQQALVAELRGALPGLQEQEAQAENRLSLLLGVAPGALHAELAVPSDADTPGAVLDLALGIPADLLTRRPDIAAAEAALHAATARIGIARADLYPRIVLGASFGTESTAGGRFGEWGSRQWSIGPTLSLPLFDRGVRRATVQLRELDQQQAAVAWQHTVLRAWHEVDDALSAYAAEWQRHEQWRQREDAARTALELAMVRWRGGLSDALPLLDAQRTMLAARRARVQSEAALTLRLLAICKATAVMPEA</sequence>
<organism evidence="6 7">
    <name type="scientific">Pseudoduganella flava</name>
    <dbReference type="NCBI Taxonomy" id="871742"/>
    <lineage>
        <taxon>Bacteria</taxon>
        <taxon>Pseudomonadati</taxon>
        <taxon>Pseudomonadota</taxon>
        <taxon>Betaproteobacteria</taxon>
        <taxon>Burkholderiales</taxon>
        <taxon>Oxalobacteraceae</taxon>
        <taxon>Telluria group</taxon>
        <taxon>Pseudoduganella</taxon>
    </lineage>
</organism>
<reference evidence="6 7" key="1">
    <citation type="journal article" date="2015" name="Stand. Genomic Sci.">
        <title>Genomic Encyclopedia of Bacterial and Archaeal Type Strains, Phase III: the genomes of soil and plant-associated and newly described type strains.</title>
        <authorList>
            <person name="Whitman W.B."/>
            <person name="Woyke T."/>
            <person name="Klenk H.P."/>
            <person name="Zhou Y."/>
            <person name="Lilburn T.G."/>
            <person name="Beck B.J."/>
            <person name="De Vos P."/>
            <person name="Vandamme P."/>
            <person name="Eisen J.A."/>
            <person name="Garrity G."/>
            <person name="Hugenholtz P."/>
            <person name="Kyrpides N.C."/>
        </authorList>
    </citation>
    <scope>NUCLEOTIDE SEQUENCE [LARGE SCALE GENOMIC DNA]</scope>
    <source>
        <strain evidence="6 7">CGMCC 1.10685</strain>
    </source>
</reference>
<keyword evidence="8" id="KW-1185">Reference proteome</keyword>
<dbReference type="RefSeq" id="WP_145872639.1">
    <property type="nucleotide sequence ID" value="NZ_CP046904.1"/>
</dbReference>
<dbReference type="Proteomes" id="UP000315112">
    <property type="component" value="Unassembled WGS sequence"/>
</dbReference>
<gene>
    <name evidence="5" type="ORF">GO485_20760</name>
    <name evidence="6" type="ORF">IP92_00170</name>
</gene>
<name>A0A562Q390_9BURK</name>
<evidence type="ECO:0000256" key="3">
    <source>
        <dbReference type="SAM" id="Coils"/>
    </source>
</evidence>
<reference evidence="6" key="2">
    <citation type="submission" date="2019-07" db="EMBL/GenBank/DDBJ databases">
        <authorList>
            <person name="Whitman W."/>
            <person name="Huntemann M."/>
            <person name="Clum A."/>
            <person name="Pillay M."/>
            <person name="Palaniappan K."/>
            <person name="Varghese N."/>
            <person name="Mikhailova N."/>
            <person name="Stamatis D."/>
            <person name="Reddy T."/>
            <person name="Daum C."/>
            <person name="Shapiro N."/>
            <person name="Ivanova N."/>
            <person name="Kyrpides N."/>
            <person name="Woyke T."/>
        </authorList>
    </citation>
    <scope>NUCLEOTIDE SEQUENCE</scope>
    <source>
        <strain evidence="6">CGMCC 1.10685</strain>
    </source>
</reference>
<feature type="region of interest" description="Disordered" evidence="4">
    <location>
        <begin position="106"/>
        <end position="125"/>
    </location>
</feature>
<dbReference type="PANTHER" id="PTHR30203:SF25">
    <property type="entry name" value="OUTER MEMBRANE PROTEIN-RELATED"/>
    <property type="match status" value="1"/>
</dbReference>
<evidence type="ECO:0000313" key="7">
    <source>
        <dbReference type="Proteomes" id="UP000315112"/>
    </source>
</evidence>
<evidence type="ECO:0000256" key="1">
    <source>
        <dbReference type="ARBA" id="ARBA00007613"/>
    </source>
</evidence>
<comment type="similarity">
    <text evidence="1 2">Belongs to the outer membrane factor (OMF) (TC 1.B.17) family.</text>
</comment>
<dbReference type="EMBL" id="VLKW01000001">
    <property type="protein sequence ID" value="TWI51187.1"/>
    <property type="molecule type" value="Genomic_DNA"/>
</dbReference>
<keyword evidence="2" id="KW-0472">Membrane</keyword>
<keyword evidence="2" id="KW-0732">Signal</keyword>
<proteinExistence type="inferred from homology"/>
<dbReference type="Gene3D" id="1.20.1600.10">
    <property type="entry name" value="Outer membrane efflux proteins (OEP)"/>
    <property type="match status" value="1"/>
</dbReference>
<evidence type="ECO:0000313" key="8">
    <source>
        <dbReference type="Proteomes" id="UP000437862"/>
    </source>
</evidence>
<feature type="signal peptide" evidence="2">
    <location>
        <begin position="1"/>
        <end position="24"/>
    </location>
</feature>
<dbReference type="PROSITE" id="PS51257">
    <property type="entry name" value="PROKAR_LIPOPROTEIN"/>
    <property type="match status" value="1"/>
</dbReference>
<dbReference type="InterPro" id="IPR010131">
    <property type="entry name" value="MdtP/NodT-like"/>
</dbReference>